<dbReference type="SMART" id="SM00448">
    <property type="entry name" value="REC"/>
    <property type="match status" value="1"/>
</dbReference>
<evidence type="ECO:0000313" key="4">
    <source>
        <dbReference type="Proteomes" id="UP001493487"/>
    </source>
</evidence>
<dbReference type="EMBL" id="JASKHM010000006">
    <property type="protein sequence ID" value="MEQ4483250.1"/>
    <property type="molecule type" value="Genomic_DNA"/>
</dbReference>
<evidence type="ECO:0000259" key="2">
    <source>
        <dbReference type="PROSITE" id="PS50110"/>
    </source>
</evidence>
<dbReference type="PANTHER" id="PTHR43228:SF8">
    <property type="entry name" value="TRANSCRIPTIONAL REGULATORY PROTEIN GLNL"/>
    <property type="match status" value="1"/>
</dbReference>
<keyword evidence="4" id="KW-1185">Reference proteome</keyword>
<reference evidence="3 4" key="1">
    <citation type="journal article" date="2023" name="Genome Announc.">
        <title>Pan-Genome Analyses of the Genus Cohnella and Proposal of the Novel Species Cohnella silvisoli sp. nov., Isolated from Forest Soil.</title>
        <authorList>
            <person name="Wang C."/>
            <person name="Mao L."/>
            <person name="Bao G."/>
            <person name="Zhu H."/>
        </authorList>
    </citation>
    <scope>NUCLEOTIDE SEQUENCE [LARGE SCALE GENOMIC DNA]</scope>
    <source>
        <strain evidence="3 4">NL03-T5-1</strain>
    </source>
</reference>
<dbReference type="Pfam" id="PF08664">
    <property type="entry name" value="YcbB"/>
    <property type="match status" value="1"/>
</dbReference>
<dbReference type="RefSeq" id="WP_232184389.1">
    <property type="nucleotide sequence ID" value="NZ_JAIOAP010000002.1"/>
</dbReference>
<dbReference type="InterPro" id="IPR011006">
    <property type="entry name" value="CheY-like_superfamily"/>
</dbReference>
<keyword evidence="1" id="KW-0597">Phosphoprotein</keyword>
<dbReference type="SUPFAM" id="SSF52172">
    <property type="entry name" value="CheY-like"/>
    <property type="match status" value="1"/>
</dbReference>
<proteinExistence type="predicted"/>
<dbReference type="PROSITE" id="PS50110">
    <property type="entry name" value="RESPONSE_REGULATORY"/>
    <property type="match status" value="1"/>
</dbReference>
<dbReference type="Proteomes" id="UP001493487">
    <property type="component" value="Unassembled WGS sequence"/>
</dbReference>
<dbReference type="InterPro" id="IPR001789">
    <property type="entry name" value="Sig_transdc_resp-reg_receiver"/>
</dbReference>
<gene>
    <name evidence="3" type="ORF">QJS35_12700</name>
</gene>
<dbReference type="Pfam" id="PF00072">
    <property type="entry name" value="Response_reg"/>
    <property type="match status" value="1"/>
</dbReference>
<comment type="caution">
    <text evidence="3">The sequence shown here is derived from an EMBL/GenBank/DDBJ whole genome shotgun (WGS) entry which is preliminary data.</text>
</comment>
<feature type="modified residue" description="4-aspartylphosphate" evidence="1">
    <location>
        <position position="54"/>
    </location>
</feature>
<dbReference type="InterPro" id="IPR052048">
    <property type="entry name" value="ST_Response_Regulator"/>
</dbReference>
<dbReference type="Gene3D" id="3.40.50.2300">
    <property type="match status" value="1"/>
</dbReference>
<name>A0ABV1KTE4_9BACL</name>
<protein>
    <submittedName>
        <fullName evidence="3">Response regulator</fullName>
    </submittedName>
</protein>
<evidence type="ECO:0000256" key="1">
    <source>
        <dbReference type="PROSITE-ProRule" id="PRU00169"/>
    </source>
</evidence>
<feature type="domain" description="Response regulatory" evidence="2">
    <location>
        <begin position="2"/>
        <end position="118"/>
    </location>
</feature>
<organism evidence="3 4">
    <name type="scientific">Cohnella silvisoli</name>
    <dbReference type="NCBI Taxonomy" id="2873699"/>
    <lineage>
        <taxon>Bacteria</taxon>
        <taxon>Bacillati</taxon>
        <taxon>Bacillota</taxon>
        <taxon>Bacilli</taxon>
        <taxon>Bacillales</taxon>
        <taxon>Paenibacillaceae</taxon>
        <taxon>Cohnella</taxon>
    </lineage>
</organism>
<accession>A0ABV1KTE4</accession>
<evidence type="ECO:0000313" key="3">
    <source>
        <dbReference type="EMBL" id="MEQ4483250.1"/>
    </source>
</evidence>
<dbReference type="PANTHER" id="PTHR43228">
    <property type="entry name" value="TWO-COMPONENT RESPONSE REGULATOR"/>
    <property type="match status" value="1"/>
</dbReference>
<sequence length="310" mass="34729">MRFFITDDDPAVRSMLAQIIEEEDLGDIAGEAVDGVYVDGRLLAAKEVDILLIDLLMPLRDGIETVRLIAETFSGKIIMISQVESKDMVGSAYSLGIEYYITKPINRLEVIGVIQKVSERMKLQNSIQEIQRSLAGLGIGQGTVPSGHPPAAKNILTPGNFLLSELGMIGEAGCKDLLDMLEELYALEKENALELGFPSLQHLFDRIAIRKLRESTAQEILKKETKAAEQRVRRVIIQALNHLASLGLTDYSNAKFENYASKFFDFTEVRKKMIEIENGIDPKQSSVRLNIKKFIQVLYLEARQLMSKQL</sequence>
<dbReference type="InterPro" id="IPR013972">
    <property type="entry name" value="YcbB"/>
</dbReference>